<feature type="region of interest" description="Disordered" evidence="1">
    <location>
        <begin position="152"/>
        <end position="194"/>
    </location>
</feature>
<dbReference type="OrthoDB" id="5600002at2759"/>
<name>A0A8H6Y7G1_9AGAR</name>
<dbReference type="EMBL" id="JACAZI010000008">
    <property type="protein sequence ID" value="KAF7354062.1"/>
    <property type="molecule type" value="Genomic_DNA"/>
</dbReference>
<comment type="caution">
    <text evidence="2">The sequence shown here is derived from an EMBL/GenBank/DDBJ whole genome shotgun (WGS) entry which is preliminary data.</text>
</comment>
<reference evidence="2" key="1">
    <citation type="submission" date="2020-05" db="EMBL/GenBank/DDBJ databases">
        <title>Mycena genomes resolve the evolution of fungal bioluminescence.</title>
        <authorList>
            <person name="Tsai I.J."/>
        </authorList>
    </citation>
    <scope>NUCLEOTIDE SEQUENCE</scope>
    <source>
        <strain evidence="2">CCC161011</strain>
    </source>
</reference>
<keyword evidence="3" id="KW-1185">Reference proteome</keyword>
<evidence type="ECO:0000256" key="1">
    <source>
        <dbReference type="SAM" id="MobiDB-lite"/>
    </source>
</evidence>
<gene>
    <name evidence="2" type="ORF">MVEN_01093500</name>
</gene>
<organism evidence="2 3">
    <name type="scientific">Mycena venus</name>
    <dbReference type="NCBI Taxonomy" id="2733690"/>
    <lineage>
        <taxon>Eukaryota</taxon>
        <taxon>Fungi</taxon>
        <taxon>Dikarya</taxon>
        <taxon>Basidiomycota</taxon>
        <taxon>Agaricomycotina</taxon>
        <taxon>Agaricomycetes</taxon>
        <taxon>Agaricomycetidae</taxon>
        <taxon>Agaricales</taxon>
        <taxon>Marasmiineae</taxon>
        <taxon>Mycenaceae</taxon>
        <taxon>Mycena</taxon>
    </lineage>
</organism>
<evidence type="ECO:0000313" key="2">
    <source>
        <dbReference type="EMBL" id="KAF7354062.1"/>
    </source>
</evidence>
<evidence type="ECO:0000313" key="3">
    <source>
        <dbReference type="Proteomes" id="UP000620124"/>
    </source>
</evidence>
<sequence>MLELEILTCGAEDPLGDIYQDGEPIQPHFLPIPPERSPPPPPSRKRKRSNGCGKILHYGAIVSPNNMWRAAEVRGGGIVPLEDDYFPKAVQKRLLFGWKPCGCVRTGVGCALCGNTLGALFTPCRLHQESEHGTNYYSILPSAVSPPIPPYVPPSSRPVPRAVRPLPAPPPPNRTSTRHPTSLSPEPRFYADFTPTPSPEIVPAALPALGISELMHGWELMDDTVSVVDENEEDDAVTQASIYVQRNDNQG</sequence>
<proteinExistence type="predicted"/>
<accession>A0A8H6Y7G1</accession>
<feature type="compositionally biased region" description="Pro residues" evidence="1">
    <location>
        <begin position="30"/>
        <end position="42"/>
    </location>
</feature>
<protein>
    <submittedName>
        <fullName evidence="2">Uncharacterized protein</fullName>
    </submittedName>
</protein>
<feature type="region of interest" description="Disordered" evidence="1">
    <location>
        <begin position="27"/>
        <end position="51"/>
    </location>
</feature>
<feature type="compositionally biased region" description="Polar residues" evidence="1">
    <location>
        <begin position="174"/>
        <end position="184"/>
    </location>
</feature>
<dbReference type="AlphaFoldDB" id="A0A8H6Y7G1"/>
<dbReference type="Proteomes" id="UP000620124">
    <property type="component" value="Unassembled WGS sequence"/>
</dbReference>